<accession>A0A8R7U889</accession>
<gene>
    <name evidence="1" type="primary">LOC125551721</name>
</gene>
<organism evidence="1 2">
    <name type="scientific">Triticum urartu</name>
    <name type="common">Red wild einkorn</name>
    <name type="synonym">Crithodium urartu</name>
    <dbReference type="NCBI Taxonomy" id="4572"/>
    <lineage>
        <taxon>Eukaryota</taxon>
        <taxon>Viridiplantae</taxon>
        <taxon>Streptophyta</taxon>
        <taxon>Embryophyta</taxon>
        <taxon>Tracheophyta</taxon>
        <taxon>Spermatophyta</taxon>
        <taxon>Magnoliopsida</taxon>
        <taxon>Liliopsida</taxon>
        <taxon>Poales</taxon>
        <taxon>Poaceae</taxon>
        <taxon>BOP clade</taxon>
        <taxon>Pooideae</taxon>
        <taxon>Triticodae</taxon>
        <taxon>Triticeae</taxon>
        <taxon>Triticinae</taxon>
        <taxon>Triticum</taxon>
    </lineage>
</organism>
<dbReference type="AlphaFoldDB" id="A0A8R7U889"/>
<proteinExistence type="predicted"/>
<reference evidence="1" key="2">
    <citation type="submission" date="2018-03" db="EMBL/GenBank/DDBJ databases">
        <title>The Triticum urartu genome reveals the dynamic nature of wheat genome evolution.</title>
        <authorList>
            <person name="Ling H."/>
            <person name="Ma B."/>
            <person name="Shi X."/>
            <person name="Liu H."/>
            <person name="Dong L."/>
            <person name="Sun H."/>
            <person name="Cao Y."/>
            <person name="Gao Q."/>
            <person name="Zheng S."/>
            <person name="Li Y."/>
            <person name="Yu Y."/>
            <person name="Du H."/>
            <person name="Qi M."/>
            <person name="Li Y."/>
            <person name="Yu H."/>
            <person name="Cui Y."/>
            <person name="Wang N."/>
            <person name="Chen C."/>
            <person name="Wu H."/>
            <person name="Zhao Y."/>
            <person name="Zhang J."/>
            <person name="Li Y."/>
            <person name="Zhou W."/>
            <person name="Zhang B."/>
            <person name="Hu W."/>
            <person name="Eijk M."/>
            <person name="Tang J."/>
            <person name="Witsenboer H."/>
            <person name="Zhao S."/>
            <person name="Li Z."/>
            <person name="Zhang A."/>
            <person name="Wang D."/>
            <person name="Liang C."/>
        </authorList>
    </citation>
    <scope>NUCLEOTIDE SEQUENCE [LARGE SCALE GENOMIC DNA]</scope>
    <source>
        <strain evidence="1">cv. G1812</strain>
    </source>
</reference>
<keyword evidence="2" id="KW-1185">Reference proteome</keyword>
<protein>
    <submittedName>
        <fullName evidence="1">Uncharacterized protein</fullName>
    </submittedName>
</protein>
<evidence type="ECO:0000313" key="2">
    <source>
        <dbReference type="Proteomes" id="UP000015106"/>
    </source>
</evidence>
<dbReference type="Proteomes" id="UP000015106">
    <property type="component" value="Chromosome 4"/>
</dbReference>
<reference evidence="1" key="3">
    <citation type="submission" date="2022-06" db="UniProtKB">
        <authorList>
            <consortium name="EnsemblPlants"/>
        </authorList>
    </citation>
    <scope>IDENTIFICATION</scope>
</reference>
<evidence type="ECO:0000313" key="1">
    <source>
        <dbReference type="EnsemblPlants" id="TuG1812G0400001875.01.T03.cds462968"/>
    </source>
</evidence>
<name>A0A8R7U889_TRIUA</name>
<dbReference type="EnsemblPlants" id="TuG1812G0400001875.01.T03">
    <property type="protein sequence ID" value="TuG1812G0400001875.01.T03.cds462968"/>
    <property type="gene ID" value="TuG1812G0400001875.01"/>
</dbReference>
<dbReference type="Gramene" id="TuG1812G0400001875.01.T03">
    <property type="protein sequence ID" value="TuG1812G0400001875.01.T03.cds462968"/>
    <property type="gene ID" value="TuG1812G0400001875.01"/>
</dbReference>
<sequence>MTYKVVRMPRDFLYACDHEILVLSRDILFGEIKSLQISESLDLFGGMASLYSFFVGRIFRVWSCFLPCTPYFFITWDGLIARGMVQPVFY</sequence>
<reference evidence="2" key="1">
    <citation type="journal article" date="2013" name="Nature">
        <title>Draft genome of the wheat A-genome progenitor Triticum urartu.</title>
        <authorList>
            <person name="Ling H.Q."/>
            <person name="Zhao S."/>
            <person name="Liu D."/>
            <person name="Wang J."/>
            <person name="Sun H."/>
            <person name="Zhang C."/>
            <person name="Fan H."/>
            <person name="Li D."/>
            <person name="Dong L."/>
            <person name="Tao Y."/>
            <person name="Gao C."/>
            <person name="Wu H."/>
            <person name="Li Y."/>
            <person name="Cui Y."/>
            <person name="Guo X."/>
            <person name="Zheng S."/>
            <person name="Wang B."/>
            <person name="Yu K."/>
            <person name="Liang Q."/>
            <person name="Yang W."/>
            <person name="Lou X."/>
            <person name="Chen J."/>
            <person name="Feng M."/>
            <person name="Jian J."/>
            <person name="Zhang X."/>
            <person name="Luo G."/>
            <person name="Jiang Y."/>
            <person name="Liu J."/>
            <person name="Wang Z."/>
            <person name="Sha Y."/>
            <person name="Zhang B."/>
            <person name="Wu H."/>
            <person name="Tang D."/>
            <person name="Shen Q."/>
            <person name="Xue P."/>
            <person name="Zou S."/>
            <person name="Wang X."/>
            <person name="Liu X."/>
            <person name="Wang F."/>
            <person name="Yang Y."/>
            <person name="An X."/>
            <person name="Dong Z."/>
            <person name="Zhang K."/>
            <person name="Zhang X."/>
            <person name="Luo M.C."/>
            <person name="Dvorak J."/>
            <person name="Tong Y."/>
            <person name="Wang J."/>
            <person name="Yang H."/>
            <person name="Li Z."/>
            <person name="Wang D."/>
            <person name="Zhang A."/>
            <person name="Wang J."/>
        </authorList>
    </citation>
    <scope>NUCLEOTIDE SEQUENCE</scope>
    <source>
        <strain evidence="2">cv. G1812</strain>
    </source>
</reference>